<feature type="region of interest" description="Disordered" evidence="1">
    <location>
        <begin position="766"/>
        <end position="844"/>
    </location>
</feature>
<dbReference type="InterPro" id="IPR011993">
    <property type="entry name" value="PH-like_dom_sf"/>
</dbReference>
<dbReference type="Pfam" id="PF00621">
    <property type="entry name" value="RhoGEF"/>
    <property type="match status" value="1"/>
</dbReference>
<feature type="region of interest" description="Disordered" evidence="1">
    <location>
        <begin position="952"/>
        <end position="977"/>
    </location>
</feature>
<dbReference type="Gene3D" id="1.20.900.10">
    <property type="entry name" value="Dbl homology (DH) domain"/>
    <property type="match status" value="1"/>
</dbReference>
<dbReference type="CDD" id="cd13246">
    <property type="entry name" value="PH_Scd1"/>
    <property type="match status" value="1"/>
</dbReference>
<feature type="region of interest" description="Disordered" evidence="1">
    <location>
        <begin position="997"/>
        <end position="1040"/>
    </location>
</feature>
<evidence type="ECO:0000313" key="4">
    <source>
        <dbReference type="Proteomes" id="UP000620104"/>
    </source>
</evidence>
<keyword evidence="4" id="KW-1185">Reference proteome</keyword>
<dbReference type="Gene3D" id="2.30.29.30">
    <property type="entry name" value="Pleckstrin-homology domain (PH domain)/Phosphotyrosine-binding domain (PTB)"/>
    <property type="match status" value="1"/>
</dbReference>
<evidence type="ECO:0000259" key="2">
    <source>
        <dbReference type="PROSITE" id="PS50010"/>
    </source>
</evidence>
<feature type="compositionally biased region" description="Polar residues" evidence="1">
    <location>
        <begin position="777"/>
        <end position="804"/>
    </location>
</feature>
<dbReference type="InterPro" id="IPR053026">
    <property type="entry name" value="CDC42_GEF"/>
</dbReference>
<gene>
    <name evidence="3" type="ORF">NliqN6_1143</name>
</gene>
<sequence length="1135" mass="124375">MPNRTKPGTINFTSVSAAFASGSVGAQETMNIGTPIGFPGTPGPSSMFGNPSNLGGGNSGQNGGNMDIVMGAPTNALAALTASLANPQTLYQMCSDTRRKLKMVQGYERFLALPSTAERLDVVTHVWLSFKLGSSLCHLFNMLLPVLDPHPPTPIPIEFPDFDYPEGNGVFTWALLPQNIKSCKKGAAKFIVKLTELQKEGKWPVEDPLWAVHELLGDDTSGLMKVLRTVNLLLERLPESAWIREDVSPSNAFGQPESTNSGEDNHIDAVDSAFINMGFDSTETSAVLPHTRSMSNAMTSNAQSGHQPSASNGNTHFNDATSKGPRSAAMPLTINTALDNHGNSMPRTASGAYHNSFAGPPTGIDIGPVDVGGAAMHVWEMLKTEKKYVAELEIMQTYAQSLLQQSIVAPDTVHTIFSNIAKLVNFSRRFLTALETEYEPVVEKGGSAWAEGRWGYPFVTYESDFEVYEPYCSNYMSAISLVEKETPNLMRANLSLTVPELTSFLVLPIQRLCRYPLLLEKLSETVASTDYAYKAELADGLEVAKRIAEKVNETLRQHTNHGIVQELESRVKDWKGHHINDFGKLLLDGQFTVTKADMDRDYEVYLFEKMILCCKEVIPDKKDKKNNKSGSILKKDRSSQSMGPKKNLLNLKGRIYVNNLTHIQGVGAEGDYALAVYWRQQEDPNEFENFVLHLKNSEQFQKWHTEISKLMKADHDRREQRQREAESKDRQIRGSAASRMQYPSYFPMTPASDLVTQSATSGGGFFTDDDARGVHDTTLNGSSYSSPPLNTGGSRRTHSQQGVQWASDRYSETSTRSASGDHNGSLAQWRNHSSSPSAPPMPRKMSELSVVTEASFGNPHAVHRNKLSLGKFSTTGDDQPSAMLAPTPENETSSETYHVSPMRCTGGPHAGMFRHVSSTAPSVPHPQMLSVLRMRSASSPQVYQTSGVSDAFYPQHQGHQSTAPQASAASSGSCAPGVPYPSAEPGVRAFHPSKISLAAPDFDPKRSSSSSFSSQPSDDSRPPDTPYSGQGRELRAGDSGESLPAFSRMVIVKVHSDRGVFKLAVPSGIDCDDLKNRVSRKVQMCAGGTIGSQVKCYYRDEEKEKLRLDDDDDLYTLFEPVLRGATREVDLEVKV</sequence>
<dbReference type="AlphaFoldDB" id="A0A8H3TPV4"/>
<dbReference type="PANTHER" id="PTHR47339">
    <property type="entry name" value="CELL DIVISION CONTROL PROTEIN 24"/>
    <property type="match status" value="1"/>
</dbReference>
<dbReference type="InterPro" id="IPR000270">
    <property type="entry name" value="PB1_dom"/>
</dbReference>
<feature type="compositionally biased region" description="Low complexity" evidence="1">
    <location>
        <begin position="1007"/>
        <end position="1017"/>
    </location>
</feature>
<dbReference type="SUPFAM" id="SSF50729">
    <property type="entry name" value="PH domain-like"/>
    <property type="match status" value="1"/>
</dbReference>
<protein>
    <recommendedName>
        <fullName evidence="2">DH domain-containing protein</fullName>
    </recommendedName>
</protein>
<dbReference type="OrthoDB" id="1594986at2759"/>
<dbReference type="GO" id="GO:0005737">
    <property type="term" value="C:cytoplasm"/>
    <property type="evidence" value="ECO:0007669"/>
    <property type="project" value="TreeGrafter"/>
</dbReference>
<name>A0A8H3TPV4_9TREE</name>
<dbReference type="Proteomes" id="UP000620104">
    <property type="component" value="Unassembled WGS sequence"/>
</dbReference>
<dbReference type="PANTHER" id="PTHR47339:SF1">
    <property type="entry name" value="CELL DIVISION CONTROL PROTEIN 24"/>
    <property type="match status" value="1"/>
</dbReference>
<dbReference type="SUPFAM" id="SSF54277">
    <property type="entry name" value="CAD &amp; PB1 domains"/>
    <property type="match status" value="1"/>
</dbReference>
<feature type="domain" description="DH" evidence="2">
    <location>
        <begin position="378"/>
        <end position="554"/>
    </location>
</feature>
<dbReference type="GO" id="GO:0043332">
    <property type="term" value="C:mating projection tip"/>
    <property type="evidence" value="ECO:0007669"/>
    <property type="project" value="TreeGrafter"/>
</dbReference>
<dbReference type="Pfam" id="PF15411">
    <property type="entry name" value="PH_10"/>
    <property type="match status" value="1"/>
</dbReference>
<comment type="caution">
    <text evidence="3">The sequence shown here is derived from an EMBL/GenBank/DDBJ whole genome shotgun (WGS) entry which is preliminary data.</text>
</comment>
<dbReference type="SMART" id="SM00325">
    <property type="entry name" value="RhoGEF"/>
    <property type="match status" value="1"/>
</dbReference>
<dbReference type="InterPro" id="IPR035899">
    <property type="entry name" value="DBL_dom_sf"/>
</dbReference>
<dbReference type="GO" id="GO:0030010">
    <property type="term" value="P:establishment of cell polarity"/>
    <property type="evidence" value="ECO:0007669"/>
    <property type="project" value="TreeGrafter"/>
</dbReference>
<dbReference type="CDD" id="cd00160">
    <property type="entry name" value="RhoGEF"/>
    <property type="match status" value="1"/>
</dbReference>
<dbReference type="PROSITE" id="PS50010">
    <property type="entry name" value="DH_2"/>
    <property type="match status" value="1"/>
</dbReference>
<reference evidence="3" key="1">
    <citation type="submission" date="2020-07" db="EMBL/GenBank/DDBJ databases">
        <title>Draft Genome Sequence of a Deep-Sea Yeast, Naganishia (Cryptococcus) liquefaciens strain N6.</title>
        <authorList>
            <person name="Han Y.W."/>
            <person name="Kajitani R."/>
            <person name="Morimoto H."/>
            <person name="Parhat M."/>
            <person name="Tsubouchi H."/>
            <person name="Bakenova O."/>
            <person name="Ogata M."/>
            <person name="Argunhan B."/>
            <person name="Aoki R."/>
            <person name="Kajiwara S."/>
            <person name="Itoh T."/>
            <person name="Iwasaki H."/>
        </authorList>
    </citation>
    <scope>NUCLEOTIDE SEQUENCE</scope>
    <source>
        <strain evidence="3">N6</strain>
    </source>
</reference>
<dbReference type="GO" id="GO:0031106">
    <property type="term" value="P:septin ring organization"/>
    <property type="evidence" value="ECO:0007669"/>
    <property type="project" value="TreeGrafter"/>
</dbReference>
<feature type="compositionally biased region" description="Basic and acidic residues" evidence="1">
    <location>
        <begin position="712"/>
        <end position="732"/>
    </location>
</feature>
<evidence type="ECO:0000313" key="3">
    <source>
        <dbReference type="EMBL" id="GHJ84741.1"/>
    </source>
</evidence>
<dbReference type="GO" id="GO:0005085">
    <property type="term" value="F:guanyl-nucleotide exchange factor activity"/>
    <property type="evidence" value="ECO:0007669"/>
    <property type="project" value="InterPro"/>
</dbReference>
<proteinExistence type="predicted"/>
<feature type="compositionally biased region" description="Polar residues" evidence="1">
    <location>
        <begin position="812"/>
        <end position="836"/>
    </location>
</feature>
<dbReference type="InterPro" id="IPR000219">
    <property type="entry name" value="DH_dom"/>
</dbReference>
<dbReference type="EMBL" id="BLZA01000009">
    <property type="protein sequence ID" value="GHJ84741.1"/>
    <property type="molecule type" value="Genomic_DNA"/>
</dbReference>
<accession>A0A8H3TPV4</accession>
<feature type="compositionally biased region" description="Low complexity" evidence="1">
    <location>
        <begin position="960"/>
        <end position="977"/>
    </location>
</feature>
<dbReference type="InterPro" id="IPR033511">
    <property type="entry name" value="Cdc24/Scd1_PH_dom"/>
</dbReference>
<feature type="compositionally biased region" description="Polar residues" evidence="1">
    <location>
        <begin position="297"/>
        <end position="321"/>
    </location>
</feature>
<dbReference type="GO" id="GO:0005634">
    <property type="term" value="C:nucleus"/>
    <property type="evidence" value="ECO:0007669"/>
    <property type="project" value="TreeGrafter"/>
</dbReference>
<dbReference type="Gene3D" id="3.10.20.90">
    <property type="entry name" value="Phosphatidylinositol 3-kinase Catalytic Subunit, Chain A, domain 1"/>
    <property type="match status" value="1"/>
</dbReference>
<feature type="region of interest" description="Disordered" evidence="1">
    <location>
        <begin position="297"/>
        <end position="326"/>
    </location>
</feature>
<evidence type="ECO:0000256" key="1">
    <source>
        <dbReference type="SAM" id="MobiDB-lite"/>
    </source>
</evidence>
<feature type="region of interest" description="Disordered" evidence="1">
    <location>
        <begin position="712"/>
        <end position="749"/>
    </location>
</feature>
<dbReference type="SUPFAM" id="SSF48065">
    <property type="entry name" value="DBL homology domain (DH-domain)"/>
    <property type="match status" value="1"/>
</dbReference>
<organism evidence="3 4">
    <name type="scientific">Naganishia liquefaciens</name>
    <dbReference type="NCBI Taxonomy" id="104408"/>
    <lineage>
        <taxon>Eukaryota</taxon>
        <taxon>Fungi</taxon>
        <taxon>Dikarya</taxon>
        <taxon>Basidiomycota</taxon>
        <taxon>Agaricomycotina</taxon>
        <taxon>Tremellomycetes</taxon>
        <taxon>Filobasidiales</taxon>
        <taxon>Filobasidiaceae</taxon>
        <taxon>Naganishia</taxon>
    </lineage>
</organism>
<dbReference type="Pfam" id="PF00564">
    <property type="entry name" value="PB1"/>
    <property type="match status" value="1"/>
</dbReference>
<feature type="region of interest" description="Disordered" evidence="1">
    <location>
        <begin position="623"/>
        <end position="646"/>
    </location>
</feature>
<dbReference type="GO" id="GO:0000935">
    <property type="term" value="C:division septum"/>
    <property type="evidence" value="ECO:0007669"/>
    <property type="project" value="TreeGrafter"/>
</dbReference>